<gene>
    <name evidence="2" type="ORF">TNCT_634291</name>
</gene>
<evidence type="ECO:0000313" key="2">
    <source>
        <dbReference type="EMBL" id="GFQ67796.1"/>
    </source>
</evidence>
<proteinExistence type="predicted"/>
<evidence type="ECO:0000313" key="3">
    <source>
        <dbReference type="Proteomes" id="UP000887116"/>
    </source>
</evidence>
<dbReference type="EMBL" id="BMAO01000584">
    <property type="protein sequence ID" value="GFQ67796.1"/>
    <property type="molecule type" value="Genomic_DNA"/>
</dbReference>
<feature type="compositionally biased region" description="Gly residues" evidence="1">
    <location>
        <begin position="87"/>
        <end position="107"/>
    </location>
</feature>
<dbReference type="AlphaFoldDB" id="A0A8X6F2G3"/>
<reference evidence="2" key="1">
    <citation type="submission" date="2020-07" db="EMBL/GenBank/DDBJ databases">
        <title>Multicomponent nature underlies the extraordinary mechanical properties of spider dragline silk.</title>
        <authorList>
            <person name="Kono N."/>
            <person name="Nakamura H."/>
            <person name="Mori M."/>
            <person name="Yoshida Y."/>
            <person name="Ohtoshi R."/>
            <person name="Malay A.D."/>
            <person name="Moran D.A.P."/>
            <person name="Tomita M."/>
            <person name="Numata K."/>
            <person name="Arakawa K."/>
        </authorList>
    </citation>
    <scope>NUCLEOTIDE SEQUENCE</scope>
</reference>
<dbReference type="OrthoDB" id="10484184at2759"/>
<sequence>MESFGSTKNPIEAKLNVSFQRGVSVVQQINMKTALILALCVVLLLQNSIVDAQRNRRPSARDNIRGGSGGPTGIRFPTEEEDRNRRGGSGGLHAGKWTGGFYGGTKF</sequence>
<keyword evidence="3" id="KW-1185">Reference proteome</keyword>
<evidence type="ECO:0000256" key="1">
    <source>
        <dbReference type="SAM" id="MobiDB-lite"/>
    </source>
</evidence>
<organism evidence="2 3">
    <name type="scientific">Trichonephila clavata</name>
    <name type="common">Joro spider</name>
    <name type="synonym">Nephila clavata</name>
    <dbReference type="NCBI Taxonomy" id="2740835"/>
    <lineage>
        <taxon>Eukaryota</taxon>
        <taxon>Metazoa</taxon>
        <taxon>Ecdysozoa</taxon>
        <taxon>Arthropoda</taxon>
        <taxon>Chelicerata</taxon>
        <taxon>Arachnida</taxon>
        <taxon>Araneae</taxon>
        <taxon>Araneomorphae</taxon>
        <taxon>Entelegynae</taxon>
        <taxon>Araneoidea</taxon>
        <taxon>Nephilidae</taxon>
        <taxon>Trichonephila</taxon>
    </lineage>
</organism>
<feature type="region of interest" description="Disordered" evidence="1">
    <location>
        <begin position="54"/>
        <end position="107"/>
    </location>
</feature>
<comment type="caution">
    <text evidence="2">The sequence shown here is derived from an EMBL/GenBank/DDBJ whole genome shotgun (WGS) entry which is preliminary data.</text>
</comment>
<name>A0A8X6F2G3_TRICU</name>
<accession>A0A8X6F2G3</accession>
<dbReference type="Proteomes" id="UP000887116">
    <property type="component" value="Unassembled WGS sequence"/>
</dbReference>
<protein>
    <submittedName>
        <fullName evidence="2">Uncharacterized protein</fullName>
    </submittedName>
</protein>